<organism evidence="6 7">
    <name type="scientific">Seiridium unicorne</name>
    <dbReference type="NCBI Taxonomy" id="138068"/>
    <lineage>
        <taxon>Eukaryota</taxon>
        <taxon>Fungi</taxon>
        <taxon>Dikarya</taxon>
        <taxon>Ascomycota</taxon>
        <taxon>Pezizomycotina</taxon>
        <taxon>Sordariomycetes</taxon>
        <taxon>Xylariomycetidae</taxon>
        <taxon>Amphisphaeriales</taxon>
        <taxon>Sporocadaceae</taxon>
        <taxon>Seiridium</taxon>
    </lineage>
</organism>
<evidence type="ECO:0000256" key="2">
    <source>
        <dbReference type="ARBA" id="ARBA00005942"/>
    </source>
</evidence>
<comment type="caution">
    <text evidence="6">The sequence shown here is derived from an EMBL/GenBank/DDBJ whole genome shotgun (WGS) entry which is preliminary data.</text>
</comment>
<keyword evidence="7" id="KW-1185">Reference proteome</keyword>
<keyword evidence="4" id="KW-0804">Transcription</keyword>
<dbReference type="InterPro" id="IPR009332">
    <property type="entry name" value="Med22"/>
</dbReference>
<keyword evidence="5" id="KW-0539">Nucleus</keyword>
<dbReference type="EMBL" id="JARVKF010000190">
    <property type="protein sequence ID" value="KAK9421329.1"/>
    <property type="molecule type" value="Genomic_DNA"/>
</dbReference>
<accession>A0ABR2V3D2</accession>
<evidence type="ECO:0000256" key="1">
    <source>
        <dbReference type="ARBA" id="ARBA00004123"/>
    </source>
</evidence>
<dbReference type="Pfam" id="PF06179">
    <property type="entry name" value="Med22"/>
    <property type="match status" value="1"/>
</dbReference>
<evidence type="ECO:0000256" key="5">
    <source>
        <dbReference type="ARBA" id="ARBA00023242"/>
    </source>
</evidence>
<sequence length="143" mass="16189">MDRKKEQDTLLDRHNKAMAAIFRRFLNMTKAATALIPREGALDTEALNQMRMETETNALITEVQNLLVITREIKALWIKGPLRKPGQDAAQQAELDAKALRVQELYNALMAQRLEGQRRDAEAKARGQVKEVEAVDITRGSFT</sequence>
<evidence type="ECO:0000313" key="7">
    <source>
        <dbReference type="Proteomes" id="UP001408356"/>
    </source>
</evidence>
<evidence type="ECO:0000313" key="6">
    <source>
        <dbReference type="EMBL" id="KAK9421329.1"/>
    </source>
</evidence>
<keyword evidence="3" id="KW-0805">Transcription regulation</keyword>
<evidence type="ECO:0000256" key="3">
    <source>
        <dbReference type="ARBA" id="ARBA00023015"/>
    </source>
</evidence>
<gene>
    <name evidence="6" type="ORF">SUNI508_05867</name>
</gene>
<evidence type="ECO:0000256" key="4">
    <source>
        <dbReference type="ARBA" id="ARBA00023163"/>
    </source>
</evidence>
<proteinExistence type="inferred from homology"/>
<name>A0ABR2V3D2_9PEZI</name>
<dbReference type="Gene3D" id="6.10.280.160">
    <property type="entry name" value="Mediator of RNA polymerase II transcription subunit 22"/>
    <property type="match status" value="1"/>
</dbReference>
<dbReference type="Proteomes" id="UP001408356">
    <property type="component" value="Unassembled WGS sequence"/>
</dbReference>
<reference evidence="6 7" key="1">
    <citation type="journal article" date="2024" name="J. Plant Pathol.">
        <title>Sequence and assembly of the genome of Seiridium unicorne, isolate CBS 538.82, causal agent of cypress canker disease.</title>
        <authorList>
            <person name="Scali E."/>
            <person name="Rocca G.D."/>
            <person name="Danti R."/>
            <person name="Garbelotto M."/>
            <person name="Barberini S."/>
            <person name="Baroncelli R."/>
            <person name="Emiliani G."/>
        </authorList>
    </citation>
    <scope>NUCLEOTIDE SEQUENCE [LARGE SCALE GENOMIC DNA]</scope>
    <source>
        <strain evidence="6 7">BM-138-508</strain>
    </source>
</reference>
<comment type="subcellular location">
    <subcellularLocation>
        <location evidence="1">Nucleus</location>
    </subcellularLocation>
</comment>
<comment type="similarity">
    <text evidence="2">Belongs to the Mediator complex subunit 22 family.</text>
</comment>
<protein>
    <submittedName>
        <fullName evidence="6">Uncharacterized protein</fullName>
    </submittedName>
</protein>